<dbReference type="AlphaFoldDB" id="A0A7G9L3M3"/>
<name>A0A7G9L3M3_9SPHN</name>
<accession>A0A7G9L3M3</accession>
<dbReference type="KEGG" id="ssau:H8M03_02405"/>
<reference evidence="1 2" key="1">
    <citation type="submission" date="2020-08" db="EMBL/GenBank/DDBJ databases">
        <title>Sphingomonas sp. sand1-3 16S ribosomal RNA gene Genome sequencing and assembly.</title>
        <authorList>
            <person name="Kang M."/>
        </authorList>
    </citation>
    <scope>NUCLEOTIDE SEQUENCE [LARGE SCALE GENOMIC DNA]</scope>
    <source>
        <strain evidence="2">sand1-3</strain>
    </source>
</reference>
<evidence type="ECO:0000313" key="1">
    <source>
        <dbReference type="EMBL" id="QNM83222.1"/>
    </source>
</evidence>
<dbReference type="RefSeq" id="WP_187480177.1">
    <property type="nucleotide sequence ID" value="NZ_CP060697.1"/>
</dbReference>
<sequence>MLEPIGTLIFLMTLWLAFKVAVELLDDSGGRILSALLLRPAPGTMQTARIAVRVSRRREAMPAPRTVRMQWRDAA</sequence>
<dbReference type="Proteomes" id="UP000515861">
    <property type="component" value="Chromosome"/>
</dbReference>
<organism evidence="1 2">
    <name type="scientific">Sphingomonas sabuli</name>
    <dbReference type="NCBI Taxonomy" id="2764186"/>
    <lineage>
        <taxon>Bacteria</taxon>
        <taxon>Pseudomonadati</taxon>
        <taxon>Pseudomonadota</taxon>
        <taxon>Alphaproteobacteria</taxon>
        <taxon>Sphingomonadales</taxon>
        <taxon>Sphingomonadaceae</taxon>
        <taxon>Sphingomonas</taxon>
    </lineage>
</organism>
<dbReference type="EMBL" id="CP060697">
    <property type="protein sequence ID" value="QNM83222.1"/>
    <property type="molecule type" value="Genomic_DNA"/>
</dbReference>
<gene>
    <name evidence="1" type="ORF">H8M03_02405</name>
</gene>
<protein>
    <submittedName>
        <fullName evidence="1">Uncharacterized protein</fullName>
    </submittedName>
</protein>
<keyword evidence="2" id="KW-1185">Reference proteome</keyword>
<proteinExistence type="predicted"/>
<evidence type="ECO:0000313" key="2">
    <source>
        <dbReference type="Proteomes" id="UP000515861"/>
    </source>
</evidence>